<dbReference type="Proteomes" id="UP000654075">
    <property type="component" value="Unassembled WGS sequence"/>
</dbReference>
<protein>
    <submittedName>
        <fullName evidence="2">Uncharacterized protein</fullName>
    </submittedName>
</protein>
<organism evidence="2 3">
    <name type="scientific">Polarella glacialis</name>
    <name type="common">Dinoflagellate</name>
    <dbReference type="NCBI Taxonomy" id="89957"/>
    <lineage>
        <taxon>Eukaryota</taxon>
        <taxon>Sar</taxon>
        <taxon>Alveolata</taxon>
        <taxon>Dinophyceae</taxon>
        <taxon>Suessiales</taxon>
        <taxon>Suessiaceae</taxon>
        <taxon>Polarella</taxon>
    </lineage>
</organism>
<reference evidence="2" key="1">
    <citation type="submission" date="2021-02" db="EMBL/GenBank/DDBJ databases">
        <authorList>
            <person name="Dougan E. K."/>
            <person name="Rhodes N."/>
            <person name="Thang M."/>
            <person name="Chan C."/>
        </authorList>
    </citation>
    <scope>NUCLEOTIDE SEQUENCE</scope>
</reference>
<name>A0A813DNX8_POLGL</name>
<evidence type="ECO:0000256" key="1">
    <source>
        <dbReference type="SAM" id="MobiDB-lite"/>
    </source>
</evidence>
<feature type="region of interest" description="Disordered" evidence="1">
    <location>
        <begin position="41"/>
        <end position="88"/>
    </location>
</feature>
<sequence length="132" mass="13782">PPQQCLRKWFGALQASKQASDLEVLAPAPAESPPRVVVVEEPERQQCSAGKSTSSTAAIRLVPDDSVGKGQRLRSTPAPEAPEPENDTVICTNGQSAPAPVVICNDEAVMCITSNATECRQGTEQAGSVAAQ</sequence>
<evidence type="ECO:0000313" key="2">
    <source>
        <dbReference type="EMBL" id="CAE8590358.1"/>
    </source>
</evidence>
<comment type="caution">
    <text evidence="2">The sequence shown here is derived from an EMBL/GenBank/DDBJ whole genome shotgun (WGS) entry which is preliminary data.</text>
</comment>
<feature type="compositionally biased region" description="Polar residues" evidence="1">
    <location>
        <begin position="45"/>
        <end position="57"/>
    </location>
</feature>
<keyword evidence="3" id="KW-1185">Reference proteome</keyword>
<dbReference type="EMBL" id="CAJNNV010004232">
    <property type="protein sequence ID" value="CAE8590358.1"/>
    <property type="molecule type" value="Genomic_DNA"/>
</dbReference>
<gene>
    <name evidence="2" type="ORF">PGLA1383_LOCUS9080</name>
</gene>
<evidence type="ECO:0000313" key="3">
    <source>
        <dbReference type="Proteomes" id="UP000654075"/>
    </source>
</evidence>
<feature type="non-terminal residue" evidence="2">
    <location>
        <position position="132"/>
    </location>
</feature>
<dbReference type="AlphaFoldDB" id="A0A813DNX8"/>
<accession>A0A813DNX8</accession>
<feature type="non-terminal residue" evidence="2">
    <location>
        <position position="1"/>
    </location>
</feature>
<proteinExistence type="predicted"/>